<dbReference type="AlphaFoldDB" id="G6EEP2"/>
<dbReference type="EMBL" id="AGFM01000041">
    <property type="protein sequence ID" value="EHJ60223.1"/>
    <property type="molecule type" value="Genomic_DNA"/>
</dbReference>
<dbReference type="GO" id="GO:0020037">
    <property type="term" value="F:heme binding"/>
    <property type="evidence" value="ECO:0007669"/>
    <property type="project" value="InterPro"/>
</dbReference>
<protein>
    <recommendedName>
        <fullName evidence="3">Cytochrome c domain-containing protein</fullName>
    </recommendedName>
</protein>
<name>G6EEP2_9SPHN</name>
<accession>G6EEP2</accession>
<dbReference type="InterPro" id="IPR010980">
    <property type="entry name" value="Cyt_c/b562"/>
</dbReference>
<sequence length="169" mass="17744">MFLAASLAVCGCSVSNGGAVAERGAAEDAAVMGSDLSLQELMAHVMQRNAIQMWNWQAFVSDGTGAHSTVPRTDEEWEDAESDALTVGELARTIQQAPYRVDDPMWSKKAQALQAAAAKVAKAAEVRDEDAFLAAGASVNDACVSCHYRFAPQLEGPEPTASPSEAGQG</sequence>
<dbReference type="STRING" id="1088721.JI59_06035"/>
<evidence type="ECO:0000313" key="1">
    <source>
        <dbReference type="EMBL" id="EHJ60223.1"/>
    </source>
</evidence>
<gene>
    <name evidence="1" type="ORF">NSU_2813</name>
</gene>
<dbReference type="SUPFAM" id="SSF47175">
    <property type="entry name" value="Cytochromes"/>
    <property type="match status" value="1"/>
</dbReference>
<evidence type="ECO:0000313" key="2">
    <source>
        <dbReference type="Proteomes" id="UP000004030"/>
    </source>
</evidence>
<dbReference type="GO" id="GO:0009055">
    <property type="term" value="F:electron transfer activity"/>
    <property type="evidence" value="ECO:0007669"/>
    <property type="project" value="InterPro"/>
</dbReference>
<dbReference type="PROSITE" id="PS51009">
    <property type="entry name" value="CYTCII"/>
    <property type="match status" value="1"/>
</dbReference>
<proteinExistence type="predicted"/>
<comment type="caution">
    <text evidence="1">The sequence shown here is derived from an EMBL/GenBank/DDBJ whole genome shotgun (WGS) entry which is preliminary data.</text>
</comment>
<dbReference type="Proteomes" id="UP000004030">
    <property type="component" value="Unassembled WGS sequence"/>
</dbReference>
<keyword evidence="2" id="KW-1185">Reference proteome</keyword>
<dbReference type="PATRIC" id="fig|1088721.3.peg.2779"/>
<dbReference type="InterPro" id="IPR002321">
    <property type="entry name" value="Cyt_c_II"/>
</dbReference>
<dbReference type="Gene3D" id="1.20.120.10">
    <property type="entry name" value="Cytochrome c/b562"/>
    <property type="match status" value="1"/>
</dbReference>
<dbReference type="GO" id="GO:0022900">
    <property type="term" value="P:electron transport chain"/>
    <property type="evidence" value="ECO:0007669"/>
    <property type="project" value="InterPro"/>
</dbReference>
<dbReference type="GO" id="GO:0005506">
    <property type="term" value="F:iron ion binding"/>
    <property type="evidence" value="ECO:0007669"/>
    <property type="project" value="InterPro"/>
</dbReference>
<evidence type="ECO:0008006" key="3">
    <source>
        <dbReference type="Google" id="ProtNLM"/>
    </source>
</evidence>
<dbReference type="eggNOG" id="ENOG5034ANN">
    <property type="taxonomic scope" value="Bacteria"/>
</dbReference>
<reference evidence="1 2" key="1">
    <citation type="journal article" date="2012" name="J. Bacteriol.">
        <title>Genome sequence of benzo(a)pyrene-degrading bacterium Novosphingobium pentaromativorans US6-1.</title>
        <authorList>
            <person name="Luo Y.R."/>
            <person name="Kang S.G."/>
            <person name="Kim S.J."/>
            <person name="Kim M.R."/>
            <person name="Li N."/>
            <person name="Lee J.H."/>
            <person name="Kwon K.K."/>
        </authorList>
    </citation>
    <scope>NUCLEOTIDE SEQUENCE [LARGE SCALE GENOMIC DNA]</scope>
    <source>
        <strain evidence="1 2">US6-1</strain>
    </source>
</reference>
<organism evidence="1 2">
    <name type="scientific">Novosphingobium pentaromativorans US6-1</name>
    <dbReference type="NCBI Taxonomy" id="1088721"/>
    <lineage>
        <taxon>Bacteria</taxon>
        <taxon>Pseudomonadati</taxon>
        <taxon>Pseudomonadota</taxon>
        <taxon>Alphaproteobacteria</taxon>
        <taxon>Sphingomonadales</taxon>
        <taxon>Sphingomonadaceae</taxon>
        <taxon>Novosphingobium</taxon>
    </lineage>
</organism>